<dbReference type="KEGG" id="cthu:HUR95_15315"/>
<evidence type="ECO:0000256" key="1">
    <source>
        <dbReference type="SAM" id="Phobius"/>
    </source>
</evidence>
<keyword evidence="1" id="KW-1133">Transmembrane helix</keyword>
<dbReference type="EMBL" id="CP082237">
    <property type="protein sequence ID" value="QZT33584.1"/>
    <property type="molecule type" value="Genomic_DNA"/>
</dbReference>
<organism evidence="2 4">
    <name type="scientific">Caldalkalibacillus thermarum (strain TA2.A1)</name>
    <dbReference type="NCBI Taxonomy" id="986075"/>
    <lineage>
        <taxon>Bacteria</taxon>
        <taxon>Bacillati</taxon>
        <taxon>Bacillota</taxon>
        <taxon>Bacilli</taxon>
        <taxon>Bacillales</taxon>
        <taxon>Bacillaceae</taxon>
        <taxon>Caldalkalibacillus</taxon>
    </lineage>
</organism>
<evidence type="ECO:0000313" key="2">
    <source>
        <dbReference type="EMBL" id="EGL82977.1"/>
    </source>
</evidence>
<keyword evidence="1" id="KW-0812">Transmembrane</keyword>
<dbReference type="EMBL" id="AFCE01000131">
    <property type="protein sequence ID" value="EGL82977.1"/>
    <property type="molecule type" value="Genomic_DNA"/>
</dbReference>
<evidence type="ECO:0000313" key="4">
    <source>
        <dbReference type="Proteomes" id="UP000010716"/>
    </source>
</evidence>
<reference evidence="2 4" key="1">
    <citation type="journal article" date="2011" name="J. Bacteriol.">
        <title>Draft genome sequence of the thermoalkaliphilic Caldalkalibacillus thermarum strain TA2.A1.</title>
        <authorList>
            <person name="Kalamorz F."/>
            <person name="Keis S."/>
            <person name="McMillan D.G."/>
            <person name="Olsson K."/>
            <person name="Stanton J.A."/>
            <person name="Stockwell P."/>
            <person name="Black M.A."/>
            <person name="Klingeman D.M."/>
            <person name="Land M.L."/>
            <person name="Han C.S."/>
            <person name="Martin S.L."/>
            <person name="Becher S.A."/>
            <person name="Peddie C.J."/>
            <person name="Morgan H.W."/>
            <person name="Matthies D."/>
            <person name="Preiss L."/>
            <person name="Meier T."/>
            <person name="Brown S.D."/>
            <person name="Cook G.M."/>
        </authorList>
    </citation>
    <scope>NUCLEOTIDE SEQUENCE [LARGE SCALE GENOMIC DNA]</scope>
    <source>
        <strain evidence="2 4">TA2.A1</strain>
    </source>
</reference>
<evidence type="ECO:0000313" key="3">
    <source>
        <dbReference type="EMBL" id="QZT33584.1"/>
    </source>
</evidence>
<reference evidence="3" key="3">
    <citation type="submission" date="2021-08" db="EMBL/GenBank/DDBJ databases">
        <authorList>
            <person name="de Jong S."/>
            <person name="van den Broek M."/>
            <person name="Merkel A."/>
            <person name="de la Torre Cortes P."/>
            <person name="Kalamorz F."/>
            <person name="Cook G."/>
            <person name="van Loosdrecht M."/>
            <person name="McMillan D."/>
        </authorList>
    </citation>
    <scope>NUCLEOTIDE SEQUENCE</scope>
    <source>
        <strain evidence="3">TA2.A1</strain>
    </source>
</reference>
<dbReference type="Proteomes" id="UP000010716">
    <property type="component" value="Unassembled WGS sequence"/>
</dbReference>
<reference evidence="3 5" key="2">
    <citation type="journal article" date="2020" name="Extremophiles">
        <title>Genomic analysis of Caldalkalibacillus thermarum TA2.A1 reveals aerobic alkaliphilic metabolism and evolutionary hallmarks linking alkaliphilic bacteria and plant life.</title>
        <authorList>
            <person name="de Jong S.I."/>
            <person name="van den Broek M.A."/>
            <person name="Merkel A.Y."/>
            <person name="de la Torre Cortes P."/>
            <person name="Kalamorz F."/>
            <person name="Cook G.M."/>
            <person name="van Loosdrecht M.C.M."/>
            <person name="McMillan D.G.G."/>
        </authorList>
    </citation>
    <scope>NUCLEOTIDE SEQUENCE [LARGE SCALE GENOMIC DNA]</scope>
    <source>
        <strain evidence="3 5">TA2.A1</strain>
    </source>
</reference>
<dbReference type="AlphaFoldDB" id="F5L6T4"/>
<name>F5L6T4_CALTT</name>
<evidence type="ECO:0000313" key="5">
    <source>
        <dbReference type="Proteomes" id="UP000825179"/>
    </source>
</evidence>
<sequence>MAAAVEGWLVRQTLWYERLLLLAGSLTLIKPGLYTDTIGIFLLGVAYLLQKLTFKTKLNTSDNVAS</sequence>
<keyword evidence="1" id="KW-0472">Membrane</keyword>
<feature type="transmembrane region" description="Helical" evidence="1">
    <location>
        <begin position="20"/>
        <end position="49"/>
    </location>
</feature>
<protein>
    <submittedName>
        <fullName evidence="2">TRAP transporter, 4TM/12TM fusion protein</fullName>
    </submittedName>
</protein>
<accession>F5L6T4</accession>
<dbReference type="Proteomes" id="UP000825179">
    <property type="component" value="Chromosome"/>
</dbReference>
<proteinExistence type="predicted"/>
<gene>
    <name evidence="2" type="ORF">CathTA2_1534</name>
    <name evidence="3" type="ORF">HUR95_15315</name>
</gene>
<keyword evidence="5" id="KW-1185">Reference proteome</keyword>